<dbReference type="InterPro" id="IPR003829">
    <property type="entry name" value="Pirin_N_dom"/>
</dbReference>
<dbReference type="EMBL" id="CAMXCS010000001">
    <property type="protein sequence ID" value="CAI3928592.1"/>
    <property type="molecule type" value="Genomic_DNA"/>
</dbReference>
<evidence type="ECO:0000313" key="9">
    <source>
        <dbReference type="Proteomes" id="UP001154259"/>
    </source>
</evidence>
<reference evidence="7" key="1">
    <citation type="submission" date="2022-10" db="EMBL/GenBank/DDBJ databases">
        <authorList>
            <person name="Botero Cardona J."/>
        </authorList>
    </citation>
    <scope>NUCLEOTIDE SEQUENCE</scope>
    <source>
        <strain evidence="7">LMG 31819</strain>
        <strain evidence="6">R-53529</strain>
    </source>
</reference>
<evidence type="ECO:0000256" key="3">
    <source>
        <dbReference type="RuleBase" id="RU003457"/>
    </source>
</evidence>
<feature type="binding site" evidence="2">
    <location>
        <position position="64"/>
    </location>
    <ligand>
        <name>Fe cation</name>
        <dbReference type="ChEBI" id="CHEBI:24875"/>
    </ligand>
</feature>
<evidence type="ECO:0000313" key="6">
    <source>
        <dbReference type="EMBL" id="CAI3928592.1"/>
    </source>
</evidence>
<dbReference type="SUPFAM" id="SSF51182">
    <property type="entry name" value="RmlC-like cupins"/>
    <property type="match status" value="1"/>
</dbReference>
<dbReference type="PANTHER" id="PTHR43212">
    <property type="entry name" value="QUERCETIN 2,3-DIOXYGENASE"/>
    <property type="match status" value="1"/>
</dbReference>
<feature type="binding site" evidence="2">
    <location>
        <position position="106"/>
    </location>
    <ligand>
        <name>Fe cation</name>
        <dbReference type="ChEBI" id="CHEBI:24875"/>
    </ligand>
</feature>
<keyword evidence="9" id="KW-1185">Reference proteome</keyword>
<dbReference type="InterPro" id="IPR041602">
    <property type="entry name" value="Quercetinase_C"/>
</dbReference>
<protein>
    <submittedName>
        <fullName evidence="6 7">Pirin superfamily (YhaK)</fullName>
    </submittedName>
</protein>
<dbReference type="CDD" id="cd20311">
    <property type="entry name" value="cupin_Yhhw_C"/>
    <property type="match status" value="1"/>
</dbReference>
<dbReference type="InterPro" id="IPR014710">
    <property type="entry name" value="RmlC-like_jellyroll"/>
</dbReference>
<dbReference type="CDD" id="cd02910">
    <property type="entry name" value="cupin_Yhhw_N"/>
    <property type="match status" value="1"/>
</dbReference>
<feature type="binding site" evidence="2">
    <location>
        <position position="108"/>
    </location>
    <ligand>
        <name>Fe cation</name>
        <dbReference type="ChEBI" id="CHEBI:24875"/>
    </ligand>
</feature>
<dbReference type="Pfam" id="PF02678">
    <property type="entry name" value="Pirin"/>
    <property type="match status" value="1"/>
</dbReference>
<gene>
    <name evidence="6" type="ORF">R53529_LOCUS385</name>
    <name evidence="7" type="ORF">R53530_LOCUS716</name>
</gene>
<comment type="cofactor">
    <cofactor evidence="2">
        <name>Fe cation</name>
        <dbReference type="ChEBI" id="CHEBI:24875"/>
    </cofactor>
    <text evidence="2">Binds 1 Fe cation per subunit.</text>
</comment>
<comment type="caution">
    <text evidence="7">The sequence shown here is derived from an EMBL/GenBank/DDBJ whole genome shotgun (WGS) entry which is preliminary data.</text>
</comment>
<dbReference type="GO" id="GO:0046872">
    <property type="term" value="F:metal ion binding"/>
    <property type="evidence" value="ECO:0007669"/>
    <property type="project" value="UniProtKB-KW"/>
</dbReference>
<evidence type="ECO:0000256" key="1">
    <source>
        <dbReference type="ARBA" id="ARBA00008416"/>
    </source>
</evidence>
<keyword evidence="2" id="KW-0408">Iron</keyword>
<dbReference type="Proteomes" id="UP001154255">
    <property type="component" value="Unassembled WGS sequence"/>
</dbReference>
<comment type="similarity">
    <text evidence="1 3">Belongs to the pirin family.</text>
</comment>
<dbReference type="Proteomes" id="UP001154259">
    <property type="component" value="Unassembled WGS sequence"/>
</dbReference>
<proteinExistence type="inferred from homology"/>
<feature type="domain" description="Quercetin 2,3-dioxygenase C-terminal cupin" evidence="5">
    <location>
        <begin position="151"/>
        <end position="236"/>
    </location>
</feature>
<accession>A0A9W4TNC3</accession>
<evidence type="ECO:0000256" key="2">
    <source>
        <dbReference type="PIRSR" id="PIRSR006232-1"/>
    </source>
</evidence>
<feature type="domain" description="Pirin N-terminal" evidence="4">
    <location>
        <begin position="14"/>
        <end position="124"/>
    </location>
</feature>
<evidence type="ECO:0000313" key="7">
    <source>
        <dbReference type="EMBL" id="CAI3932285.1"/>
    </source>
</evidence>
<evidence type="ECO:0000313" key="8">
    <source>
        <dbReference type="Proteomes" id="UP001154255"/>
    </source>
</evidence>
<sequence>MKDNIMIEQRFANQRGFSDHGWLKARFTFSFANYWDPKQIGFSDLLVINDDQIASGRGFGTHPHKNMEIFSYVLEGALEHRDSMGNGSIIKAGDIQLMSAGSGVTHSEFNPSSTQKTHSLQIWIVPNEENTKPTYQQHHIPNELKRGKLQLIISPDGENNSLYIRQDIKIYSGLFDGEEQEIFNIPENRYVYLHVARGSLKINDLIFNAGDGARIRHEQQLHFNHGQNAEVLLFDMRPIETNCPYM</sequence>
<dbReference type="InterPro" id="IPR011051">
    <property type="entry name" value="RmlC_Cupin_sf"/>
</dbReference>
<keyword evidence="2" id="KW-0479">Metal-binding</keyword>
<feature type="binding site" evidence="2">
    <location>
        <position position="62"/>
    </location>
    <ligand>
        <name>Fe cation</name>
        <dbReference type="ChEBI" id="CHEBI:24875"/>
    </ligand>
</feature>
<evidence type="ECO:0000259" key="5">
    <source>
        <dbReference type="Pfam" id="PF17954"/>
    </source>
</evidence>
<dbReference type="Pfam" id="PF17954">
    <property type="entry name" value="Pirin_C_2"/>
    <property type="match status" value="1"/>
</dbReference>
<dbReference type="AlphaFoldDB" id="A0A9W4TNC3"/>
<dbReference type="PIRSF" id="PIRSF006232">
    <property type="entry name" value="Pirin"/>
    <property type="match status" value="1"/>
</dbReference>
<dbReference type="Gene3D" id="2.60.120.10">
    <property type="entry name" value="Jelly Rolls"/>
    <property type="match status" value="2"/>
</dbReference>
<dbReference type="EMBL" id="CAMXCM010000001">
    <property type="protein sequence ID" value="CAI3932285.1"/>
    <property type="molecule type" value="Genomic_DNA"/>
</dbReference>
<evidence type="ECO:0000259" key="4">
    <source>
        <dbReference type="Pfam" id="PF02678"/>
    </source>
</evidence>
<organism evidence="7 8">
    <name type="scientific">Commensalibacter communis</name>
    <dbReference type="NCBI Taxonomy" id="2972786"/>
    <lineage>
        <taxon>Bacteria</taxon>
        <taxon>Pseudomonadati</taxon>
        <taxon>Pseudomonadota</taxon>
        <taxon>Alphaproteobacteria</taxon>
        <taxon>Acetobacterales</taxon>
        <taxon>Acetobacteraceae</taxon>
    </lineage>
</organism>
<dbReference type="InterPro" id="IPR012093">
    <property type="entry name" value="Pirin"/>
</dbReference>
<dbReference type="PANTHER" id="PTHR43212:SF3">
    <property type="entry name" value="QUERCETIN 2,3-DIOXYGENASE"/>
    <property type="match status" value="1"/>
</dbReference>
<name>A0A9W4TNC3_9PROT</name>